<evidence type="ECO:0000313" key="9">
    <source>
        <dbReference type="EMBL" id="MFC1849330.1"/>
    </source>
</evidence>
<evidence type="ECO:0000256" key="2">
    <source>
        <dbReference type="ARBA" id="ARBA00005752"/>
    </source>
</evidence>
<dbReference type="InterPro" id="IPR029055">
    <property type="entry name" value="Ntn_hydrolases_N"/>
</dbReference>
<gene>
    <name evidence="9" type="ORF">ACFL27_03890</name>
</gene>
<dbReference type="CDD" id="cd01991">
    <property type="entry name" value="Asn_synthase_B_C"/>
    <property type="match status" value="1"/>
</dbReference>
<dbReference type="PANTHER" id="PTHR43284">
    <property type="entry name" value="ASPARAGINE SYNTHETASE (GLUTAMINE-HYDROLYZING)"/>
    <property type="match status" value="1"/>
</dbReference>
<evidence type="ECO:0000256" key="5">
    <source>
        <dbReference type="ARBA" id="ARBA00022840"/>
    </source>
</evidence>
<keyword evidence="4" id="KW-0547">Nucleotide-binding</keyword>
<organism evidence="9 10">
    <name type="scientific">candidate division CSSED10-310 bacterium</name>
    <dbReference type="NCBI Taxonomy" id="2855610"/>
    <lineage>
        <taxon>Bacteria</taxon>
        <taxon>Bacteria division CSSED10-310</taxon>
    </lineage>
</organism>
<dbReference type="Proteomes" id="UP001594351">
    <property type="component" value="Unassembled WGS sequence"/>
</dbReference>
<dbReference type="EC" id="6.3.5.4" evidence="3"/>
<keyword evidence="10" id="KW-1185">Reference proteome</keyword>
<accession>A0ABV6YT20</accession>
<evidence type="ECO:0000256" key="6">
    <source>
        <dbReference type="ARBA" id="ARBA00048741"/>
    </source>
</evidence>
<dbReference type="Gene3D" id="3.60.20.10">
    <property type="entry name" value="Glutamine Phosphoribosylpyrophosphate, subunit 1, domain 1"/>
    <property type="match status" value="1"/>
</dbReference>
<dbReference type="InterPro" id="IPR017932">
    <property type="entry name" value="GATase_2_dom"/>
</dbReference>
<dbReference type="EMBL" id="JBHPBY010000033">
    <property type="protein sequence ID" value="MFC1849330.1"/>
    <property type="molecule type" value="Genomic_DNA"/>
</dbReference>
<dbReference type="Gene3D" id="3.40.50.620">
    <property type="entry name" value="HUPs"/>
    <property type="match status" value="1"/>
</dbReference>
<sequence>MSAIFGFSGKQDRQLQQVMAESLSHRGSLLQPHDKTTCQTIGLLSHHTPEIRAKLGEGFYSEGNQAIALAGYITSSGPIPSLPQLLAAYRLNGPLFVSKLRGAFLIAIRDGDIIHLARDGAGVRTGYYACHGGRFLFAAEPKAILAVPNFPRRLRAASLAQYLTFSFVPGAATMLEGLYEILPGHVVTCDGRSEPEVRRYFMFEDETLNVDQTDEYWLDRFRQQFAEAVSERLFMNEPVGIFLSGGIDSSVVTAAVSEQFREQPVLSYAIHFGPDYPNELEFARLVADCCGTNHEEILIQPKHFLPRLRQIIWHLDDPIGDPITVPNFELAAKVSQTVKWVFNGEGGDPCFGGPKNLPMLLNHWYGGVERDHLFREKMYLQSYRRCYEELSRLLTPEIQAQYDVSSDLEQLLTPFFNTAVPSSFLSKLIAINIRLKGAHLILPKVERMTGACGLTPLSPLFDERLIRLSFEMPSRMKLHRGVEKIILKKAYENKLPRVIIERPKSGMRVPVHFWFQKDLKRYASKILNRRQLKKSGIFNWERVKQLLDYNTVEGPGRYGIRLWMLITFEIWRRIFIEGEAP</sequence>
<dbReference type="InterPro" id="IPR001962">
    <property type="entry name" value="Asn_synthase"/>
</dbReference>
<dbReference type="SUPFAM" id="SSF52402">
    <property type="entry name" value="Adenine nucleotide alpha hydrolases-like"/>
    <property type="match status" value="1"/>
</dbReference>
<evidence type="ECO:0000313" key="10">
    <source>
        <dbReference type="Proteomes" id="UP001594351"/>
    </source>
</evidence>
<protein>
    <recommendedName>
        <fullName evidence="3">asparagine synthase (glutamine-hydrolyzing)</fullName>
        <ecNumber evidence="3">6.3.5.4</ecNumber>
    </recommendedName>
</protein>
<comment type="pathway">
    <text evidence="1">Amino-acid biosynthesis; L-asparagine biosynthesis; L-asparagine from L-aspartate (L-Gln route): step 1/1.</text>
</comment>
<feature type="domain" description="Asparagine synthetase" evidence="7">
    <location>
        <begin position="221"/>
        <end position="572"/>
    </location>
</feature>
<dbReference type="InterPro" id="IPR014729">
    <property type="entry name" value="Rossmann-like_a/b/a_fold"/>
</dbReference>
<evidence type="ECO:0000259" key="7">
    <source>
        <dbReference type="Pfam" id="PF00733"/>
    </source>
</evidence>
<reference evidence="9 10" key="1">
    <citation type="submission" date="2024-09" db="EMBL/GenBank/DDBJ databases">
        <title>Laminarin stimulates single cell rates of sulfate reduction while oxygen inhibits transcriptomic activity in coastal marine sediment.</title>
        <authorList>
            <person name="Lindsay M."/>
            <person name="Orcutt B."/>
            <person name="Emerson D."/>
            <person name="Stepanauskas R."/>
            <person name="D'Angelo T."/>
        </authorList>
    </citation>
    <scope>NUCLEOTIDE SEQUENCE [LARGE SCALE GENOMIC DNA]</scope>
    <source>
        <strain evidence="9">SAG AM-311-K15</strain>
    </source>
</reference>
<evidence type="ECO:0000256" key="1">
    <source>
        <dbReference type="ARBA" id="ARBA00005187"/>
    </source>
</evidence>
<comment type="caution">
    <text evidence="9">The sequence shown here is derived from an EMBL/GenBank/DDBJ whole genome shotgun (WGS) entry which is preliminary data.</text>
</comment>
<proteinExistence type="inferred from homology"/>
<dbReference type="PANTHER" id="PTHR43284:SF1">
    <property type="entry name" value="ASPARAGINE SYNTHETASE"/>
    <property type="match status" value="1"/>
</dbReference>
<dbReference type="SUPFAM" id="SSF56235">
    <property type="entry name" value="N-terminal nucleophile aminohydrolases (Ntn hydrolases)"/>
    <property type="match status" value="1"/>
</dbReference>
<dbReference type="PIRSF" id="PIRSF001589">
    <property type="entry name" value="Asn_synthetase_glu-h"/>
    <property type="match status" value="1"/>
</dbReference>
<dbReference type="InterPro" id="IPR006426">
    <property type="entry name" value="Asn_synth_AEB"/>
</dbReference>
<keyword evidence="5" id="KW-0067">ATP-binding</keyword>
<dbReference type="Pfam" id="PF00733">
    <property type="entry name" value="Asn_synthase"/>
    <property type="match status" value="1"/>
</dbReference>
<evidence type="ECO:0000259" key="8">
    <source>
        <dbReference type="Pfam" id="PF13537"/>
    </source>
</evidence>
<comment type="catalytic activity">
    <reaction evidence="6">
        <text>L-aspartate + L-glutamine + ATP + H2O = L-asparagine + L-glutamate + AMP + diphosphate + H(+)</text>
        <dbReference type="Rhea" id="RHEA:12228"/>
        <dbReference type="ChEBI" id="CHEBI:15377"/>
        <dbReference type="ChEBI" id="CHEBI:15378"/>
        <dbReference type="ChEBI" id="CHEBI:29985"/>
        <dbReference type="ChEBI" id="CHEBI:29991"/>
        <dbReference type="ChEBI" id="CHEBI:30616"/>
        <dbReference type="ChEBI" id="CHEBI:33019"/>
        <dbReference type="ChEBI" id="CHEBI:58048"/>
        <dbReference type="ChEBI" id="CHEBI:58359"/>
        <dbReference type="ChEBI" id="CHEBI:456215"/>
        <dbReference type="EC" id="6.3.5.4"/>
    </reaction>
</comment>
<evidence type="ECO:0000256" key="3">
    <source>
        <dbReference type="ARBA" id="ARBA00012737"/>
    </source>
</evidence>
<name>A0ABV6YT20_UNCC1</name>
<feature type="domain" description="Glutamine amidotransferase type-2" evidence="8">
    <location>
        <begin position="86"/>
        <end position="146"/>
    </location>
</feature>
<evidence type="ECO:0000256" key="4">
    <source>
        <dbReference type="ARBA" id="ARBA00022741"/>
    </source>
</evidence>
<comment type="similarity">
    <text evidence="2">Belongs to the asparagine synthetase family.</text>
</comment>
<dbReference type="InterPro" id="IPR051786">
    <property type="entry name" value="ASN_synthetase/amidase"/>
</dbReference>
<dbReference type="Pfam" id="PF13537">
    <property type="entry name" value="GATase_7"/>
    <property type="match status" value="1"/>
</dbReference>